<organism evidence="2 3">
    <name type="scientific">Candidatus Magasanikbacteria bacterium CG_4_9_14_3_um_filter_32_9</name>
    <dbReference type="NCBI Taxonomy" id="1974644"/>
    <lineage>
        <taxon>Bacteria</taxon>
        <taxon>Candidatus Magasanikiibacteriota</taxon>
    </lineage>
</organism>
<gene>
    <name evidence="2" type="ORF">CO137_02810</name>
</gene>
<evidence type="ECO:0008006" key="4">
    <source>
        <dbReference type="Google" id="ProtNLM"/>
    </source>
</evidence>
<feature type="chain" id="PRO_5014895878" description="WxL domain-containing protein" evidence="1">
    <location>
        <begin position="21"/>
        <end position="217"/>
    </location>
</feature>
<comment type="caution">
    <text evidence="2">The sequence shown here is derived from an EMBL/GenBank/DDBJ whole genome shotgun (WGS) entry which is preliminary data.</text>
</comment>
<protein>
    <recommendedName>
        <fullName evidence="4">WxL domain-containing protein</fullName>
    </recommendedName>
</protein>
<evidence type="ECO:0000313" key="3">
    <source>
        <dbReference type="Proteomes" id="UP000230843"/>
    </source>
</evidence>
<proteinExistence type="predicted"/>
<dbReference type="Proteomes" id="UP000230843">
    <property type="component" value="Unassembled WGS sequence"/>
</dbReference>
<dbReference type="AlphaFoldDB" id="A0A2M7Z6E5"/>
<reference evidence="3" key="1">
    <citation type="submission" date="2017-09" db="EMBL/GenBank/DDBJ databases">
        <title>Depth-based differentiation of microbial function through sediment-hosted aquifers and enrichment of novel symbionts in the deep terrestrial subsurface.</title>
        <authorList>
            <person name="Probst A.J."/>
            <person name="Ladd B."/>
            <person name="Jarett J.K."/>
            <person name="Geller-Mcgrath D.E."/>
            <person name="Sieber C.M.K."/>
            <person name="Emerson J.B."/>
            <person name="Anantharaman K."/>
            <person name="Thomas B.C."/>
            <person name="Malmstrom R."/>
            <person name="Stieglmeier M."/>
            <person name="Klingl A."/>
            <person name="Woyke T."/>
            <person name="Ryan C.M."/>
            <person name="Banfield J.F."/>
        </authorList>
    </citation>
    <scope>NUCLEOTIDE SEQUENCE [LARGE SCALE GENOMIC DNA]</scope>
</reference>
<sequence length="217" mass="22502">MNLKKVITTTVVCSLLFAWALPVNTAMTGGDFEIYADAFNVVSTVSSTGGIFTLYDTMGEFGVATSTGNTFTLSAGFQALNKGILSFTQSASSIDLGALTKMAVNSANVVLTVTTDSETGYAISMTEDGDLRSGVNIIDDVADGSVTMDKEEYGITMTGTGALFSDDRAITNGLAIVSTSGSAIRSQSTAIFKASVISVTPVGDYSHNVTFTLTVNP</sequence>
<name>A0A2M7Z6E5_9BACT</name>
<evidence type="ECO:0000256" key="1">
    <source>
        <dbReference type="SAM" id="SignalP"/>
    </source>
</evidence>
<feature type="signal peptide" evidence="1">
    <location>
        <begin position="1"/>
        <end position="20"/>
    </location>
</feature>
<accession>A0A2M7Z6E5</accession>
<dbReference type="EMBL" id="PFVJ01000058">
    <property type="protein sequence ID" value="PJA89718.1"/>
    <property type="molecule type" value="Genomic_DNA"/>
</dbReference>
<evidence type="ECO:0000313" key="2">
    <source>
        <dbReference type="EMBL" id="PJA89718.1"/>
    </source>
</evidence>
<keyword evidence="1" id="KW-0732">Signal</keyword>